<proteinExistence type="predicted"/>
<evidence type="ECO:0000313" key="3">
    <source>
        <dbReference type="Proteomes" id="UP000326759"/>
    </source>
</evidence>
<dbReference type="Proteomes" id="UP000326759">
    <property type="component" value="Unassembled WGS sequence"/>
</dbReference>
<dbReference type="OrthoDB" id="1894652at2759"/>
<reference evidence="2 3" key="1">
    <citation type="journal article" date="2019" name="PLoS Biol.">
        <title>Sex chromosomes control vertical transmission of feminizing Wolbachia symbionts in an isopod.</title>
        <authorList>
            <person name="Becking T."/>
            <person name="Chebbi M.A."/>
            <person name="Giraud I."/>
            <person name="Moumen B."/>
            <person name="Laverre T."/>
            <person name="Caubet Y."/>
            <person name="Peccoud J."/>
            <person name="Gilbert C."/>
            <person name="Cordaux R."/>
        </authorList>
    </citation>
    <scope>NUCLEOTIDE SEQUENCE [LARGE SCALE GENOMIC DNA]</scope>
    <source>
        <strain evidence="2">ANa2</strain>
        <tissue evidence="2">Whole body excluding digestive tract and cuticle</tissue>
    </source>
</reference>
<sequence>MKEISVLIISLCLLVISSCFQDDTFLDGQLTLHVEDTLESKEGPDTFSPRSVITIRSVKSGSAVVKHTREWTDSQQNYLRELAINDGLYRVRVQQKGQEDRGASCMRAAYQKHLL</sequence>
<keyword evidence="3" id="KW-1185">Reference proteome</keyword>
<gene>
    <name evidence="2" type="ORF">Anas_11664</name>
</gene>
<dbReference type="PROSITE" id="PS51257">
    <property type="entry name" value="PROKAR_LIPOPROTEIN"/>
    <property type="match status" value="1"/>
</dbReference>
<dbReference type="AlphaFoldDB" id="A0A5N5T7P8"/>
<dbReference type="EMBL" id="SEYY01008327">
    <property type="protein sequence ID" value="KAB7502199.1"/>
    <property type="molecule type" value="Genomic_DNA"/>
</dbReference>
<feature type="chain" id="PRO_5024377978" evidence="1">
    <location>
        <begin position="20"/>
        <end position="115"/>
    </location>
</feature>
<protein>
    <submittedName>
        <fullName evidence="2">Uncharacterized protein</fullName>
    </submittedName>
</protein>
<dbReference type="CDD" id="cd22209">
    <property type="entry name" value="EMC10"/>
    <property type="match status" value="1"/>
</dbReference>
<evidence type="ECO:0000313" key="2">
    <source>
        <dbReference type="EMBL" id="KAB7502199.1"/>
    </source>
</evidence>
<organism evidence="2 3">
    <name type="scientific">Armadillidium nasatum</name>
    <dbReference type="NCBI Taxonomy" id="96803"/>
    <lineage>
        <taxon>Eukaryota</taxon>
        <taxon>Metazoa</taxon>
        <taxon>Ecdysozoa</taxon>
        <taxon>Arthropoda</taxon>
        <taxon>Crustacea</taxon>
        <taxon>Multicrustacea</taxon>
        <taxon>Malacostraca</taxon>
        <taxon>Eumalacostraca</taxon>
        <taxon>Peracarida</taxon>
        <taxon>Isopoda</taxon>
        <taxon>Oniscidea</taxon>
        <taxon>Crinocheta</taxon>
        <taxon>Armadillidiidae</taxon>
        <taxon>Armadillidium</taxon>
    </lineage>
</organism>
<comment type="caution">
    <text evidence="2">The sequence shown here is derived from an EMBL/GenBank/DDBJ whole genome shotgun (WGS) entry which is preliminary data.</text>
</comment>
<accession>A0A5N5T7P8</accession>
<name>A0A5N5T7P8_9CRUS</name>
<keyword evidence="1" id="KW-0732">Signal</keyword>
<evidence type="ECO:0000256" key="1">
    <source>
        <dbReference type="SAM" id="SignalP"/>
    </source>
</evidence>
<feature type="signal peptide" evidence="1">
    <location>
        <begin position="1"/>
        <end position="19"/>
    </location>
</feature>